<dbReference type="Proteomes" id="UP000218979">
    <property type="component" value="Unassembled WGS sequence"/>
</dbReference>
<dbReference type="PROSITE" id="PS50893">
    <property type="entry name" value="ABC_TRANSPORTER_2"/>
    <property type="match status" value="1"/>
</dbReference>
<evidence type="ECO:0000256" key="3">
    <source>
        <dbReference type="ARBA" id="ARBA00022741"/>
    </source>
</evidence>
<dbReference type="SUPFAM" id="SSF52540">
    <property type="entry name" value="P-loop containing nucleoside triphosphate hydrolases"/>
    <property type="match status" value="1"/>
</dbReference>
<dbReference type="InterPro" id="IPR015860">
    <property type="entry name" value="ABC_transpr_TagH-like"/>
</dbReference>
<dbReference type="PANTHER" id="PTHR46743">
    <property type="entry name" value="TEICHOIC ACIDS EXPORT ATP-BINDING PROTEIN TAGH"/>
    <property type="match status" value="1"/>
</dbReference>
<dbReference type="InterPro" id="IPR027417">
    <property type="entry name" value="P-loop_NTPase"/>
</dbReference>
<organism evidence="6 7">
    <name type="scientific">Pseudolactococcus chungangensis CAU 28 = DSM 22330</name>
    <dbReference type="NCBI Taxonomy" id="1122154"/>
    <lineage>
        <taxon>Bacteria</taxon>
        <taxon>Bacillati</taxon>
        <taxon>Bacillota</taxon>
        <taxon>Bacilli</taxon>
        <taxon>Lactobacillales</taxon>
        <taxon>Streptococcaceae</taxon>
        <taxon>Pseudolactococcus</taxon>
    </lineage>
</organism>
<dbReference type="InterPro" id="IPR017871">
    <property type="entry name" value="ABC_transporter-like_CS"/>
</dbReference>
<dbReference type="InterPro" id="IPR003439">
    <property type="entry name" value="ABC_transporter-like_ATP-bd"/>
</dbReference>
<protein>
    <submittedName>
        <fullName evidence="6">Polysaccharide ABC transporter ATP-binding protein RgpD</fullName>
    </submittedName>
</protein>
<dbReference type="GO" id="GO:0005524">
    <property type="term" value="F:ATP binding"/>
    <property type="evidence" value="ECO:0007669"/>
    <property type="project" value="UniProtKB-KW"/>
</dbReference>
<keyword evidence="3" id="KW-0547">Nucleotide-binding</keyword>
<name>A0ABX4I4S0_9LACT</name>
<comment type="caution">
    <text evidence="6">The sequence shown here is derived from an EMBL/GenBank/DDBJ whole genome shotgun (WGS) entry which is preliminary data.</text>
</comment>
<evidence type="ECO:0000313" key="7">
    <source>
        <dbReference type="Proteomes" id="UP000218979"/>
    </source>
</evidence>
<dbReference type="InterPro" id="IPR003593">
    <property type="entry name" value="AAA+_ATPase"/>
</dbReference>
<keyword evidence="4 6" id="KW-0067">ATP-binding</keyword>
<sequence>MEKMTKKNIAVKIDHVSKTFKLPTESSSSLRTTLVNRLKGIKGYTEQHVLKDISFEVEEGDFFGIVGRNGSGKSTLLKIISQIYMPEKGQVSVNGKLVSFIELGVGFNPELTGKENVYLNGAMLGFSVEEIDAMYDDIVDFAELSEFMNQKLKNYSSGMQVRLAFSVAIKAQGDVLVLDEVLAVGDEAFQRKCNDYFMERRKSGKTTILVTHDMGAVQKYCNKAIMIKDGEVIADGEPSVVAAKYRAANFEVTDHHKLSGDVAKAEYLPGTNAEVPRVEINLLSKDVLSRDDILKFEIIYETIVDMPTGFGFSIIDLTSGGQFSIIDDGAVQQNIFTPWSTKKGVVKRVYELPLTAFNNRDFMVVGSVFTGTDVVGDFKQIGYIFIDRGPRFFVRNEDGISGPLLVEKGQFID</sequence>
<proteinExistence type="inferred from homology"/>
<feature type="domain" description="ABC transporter" evidence="5">
    <location>
        <begin position="30"/>
        <end position="254"/>
    </location>
</feature>
<evidence type="ECO:0000313" key="6">
    <source>
        <dbReference type="EMBL" id="PCS00851.1"/>
    </source>
</evidence>
<dbReference type="CDD" id="cd03220">
    <property type="entry name" value="ABC_KpsT_Wzt"/>
    <property type="match status" value="1"/>
</dbReference>
<evidence type="ECO:0000256" key="2">
    <source>
        <dbReference type="ARBA" id="ARBA00022448"/>
    </source>
</evidence>
<keyword evidence="2" id="KW-0813">Transport</keyword>
<keyword evidence="7" id="KW-1185">Reference proteome</keyword>
<dbReference type="Pfam" id="PF00005">
    <property type="entry name" value="ABC_tran"/>
    <property type="match status" value="1"/>
</dbReference>
<dbReference type="SMART" id="SM00382">
    <property type="entry name" value="AAA"/>
    <property type="match status" value="1"/>
</dbReference>
<comment type="similarity">
    <text evidence="1">Belongs to the ABC transporter superfamily.</text>
</comment>
<gene>
    <name evidence="6" type="ORF">RR45_GL001180</name>
</gene>
<dbReference type="InterPro" id="IPR050683">
    <property type="entry name" value="Bact_Polysacc_Export_ATP-bd"/>
</dbReference>
<reference evidence="6 7" key="1">
    <citation type="submission" date="2014-12" db="EMBL/GenBank/DDBJ databases">
        <title>Draft genome sequences of 10 type strains of Lactococcus.</title>
        <authorList>
            <person name="Sun Z."/>
            <person name="Zhong Z."/>
            <person name="Liu W."/>
            <person name="Zhang W."/>
            <person name="Zhang H."/>
        </authorList>
    </citation>
    <scope>NUCLEOTIDE SEQUENCE [LARGE SCALE GENOMIC DNA]</scope>
    <source>
        <strain evidence="6 7">DSM 22330</strain>
    </source>
</reference>
<dbReference type="PANTHER" id="PTHR46743:SF2">
    <property type="entry name" value="TEICHOIC ACIDS EXPORT ATP-BINDING PROTEIN TAGH"/>
    <property type="match status" value="1"/>
</dbReference>
<accession>A0ABX4I4S0</accession>
<dbReference type="PROSITE" id="PS00211">
    <property type="entry name" value="ABC_TRANSPORTER_1"/>
    <property type="match status" value="1"/>
</dbReference>
<evidence type="ECO:0000256" key="1">
    <source>
        <dbReference type="ARBA" id="ARBA00005417"/>
    </source>
</evidence>
<dbReference type="Gene3D" id="3.40.50.300">
    <property type="entry name" value="P-loop containing nucleotide triphosphate hydrolases"/>
    <property type="match status" value="1"/>
</dbReference>
<dbReference type="EMBL" id="JXJT01000026">
    <property type="protein sequence ID" value="PCS00851.1"/>
    <property type="molecule type" value="Genomic_DNA"/>
</dbReference>
<evidence type="ECO:0000256" key="4">
    <source>
        <dbReference type="ARBA" id="ARBA00022840"/>
    </source>
</evidence>
<evidence type="ECO:0000259" key="5">
    <source>
        <dbReference type="PROSITE" id="PS50893"/>
    </source>
</evidence>